<dbReference type="PIRSF" id="PIRSF036389">
    <property type="entry name" value="IOR_B"/>
    <property type="match status" value="1"/>
</dbReference>
<dbReference type="InterPro" id="IPR019546">
    <property type="entry name" value="TAT_signal_bac_arc"/>
</dbReference>
<dbReference type="Gene3D" id="3.30.365.10">
    <property type="entry name" value="Aldehyde oxidase/xanthine dehydrogenase, molybdopterin binding domain"/>
    <property type="match status" value="4"/>
</dbReference>
<proteinExistence type="predicted"/>
<sequence>MKNLTSLDRRRFLKLTGLAGGALVLGATTPLSMPVWASDNADSTRLNLFVSILEDNTVEIVCHRSEMGQGVRTGVPQIIADELGASWDTIRVVQGLANQAYGSQNTDGSSSVRGVFNTLRKMGSTARTMLEQAAAEKWGVSVSDVEARDSQIVMKDGSRSATFASLAASASKRALPDEKTITLKSKADFSLIGKDVEIVDMDDMLTGNTTFGQDVRLPNMVFASIERCPVTGGKVTSFDKDAAMKVKGVVDVILMPEQAMPALFSPVSGVAVIATNTWSALQGRKALNIKWDLGEHAAHQSGPFHETLKKRVLEKGEVIRSAGNAYSEYDNAARQFEATYTVPYLVHAQMEPVSATAEYKDGKFEIWACTQAPQRAQRVVSEFFELEREDVNVHVTLLGGGFGRKSKPDYVVEAAYLAKKAQRPVKVVWSREDDMQHGYYHAVSAMHYQAGMSDKGVDSWIQRTAFPSISFTFTGTTDSPQTGELSLGFGDMPFSVKHLSCEKNKAEGHTRIGWMRSVSNIHHAFAQGSFVDELAHENQQDPLSMWLSLLGDDRIVDVKSQGFEYSNYQAPLEEQPIDTKRLKHAIKLVVEKSGADKPTKKGEGWGISVHRSFVSYVAVATKVKVEDGKVIVLEMHSTIDAGTVVNPDRVKAQQEGSMVFGLSLALMGEITFTDGAVDQSNYHDYQILRMNQCPRIYTYIIENDEPPGGVGEPGTPPVAASLANAIFNASGKRIRDLPISKHYQV</sequence>
<dbReference type="Pfam" id="PF02738">
    <property type="entry name" value="MoCoBD_1"/>
    <property type="match status" value="1"/>
</dbReference>
<keyword evidence="1" id="KW-0732">Signal</keyword>
<dbReference type="PANTHER" id="PTHR47495:SF3">
    <property type="entry name" value="BLR6219 PROTEIN"/>
    <property type="match status" value="1"/>
</dbReference>
<dbReference type="SMART" id="SM01008">
    <property type="entry name" value="Ald_Xan_dh_C"/>
    <property type="match status" value="1"/>
</dbReference>
<dbReference type="InterPro" id="IPR012368">
    <property type="entry name" value="OxRdtase_Mopterin-bd_su_IorB"/>
</dbReference>
<dbReference type="SUPFAM" id="SSF56003">
    <property type="entry name" value="Molybdenum cofactor-binding domain"/>
    <property type="match status" value="2"/>
</dbReference>
<dbReference type="EMBL" id="JAOWKX010000005">
    <property type="protein sequence ID" value="MCV2885389.1"/>
    <property type="molecule type" value="Genomic_DNA"/>
</dbReference>
<dbReference type="InterPro" id="IPR052516">
    <property type="entry name" value="N-heterocyclic_Hydroxylase"/>
</dbReference>
<evidence type="ECO:0000256" key="1">
    <source>
        <dbReference type="ARBA" id="ARBA00022729"/>
    </source>
</evidence>
<evidence type="ECO:0000259" key="2">
    <source>
        <dbReference type="SMART" id="SM01008"/>
    </source>
</evidence>
<evidence type="ECO:0000313" key="3">
    <source>
        <dbReference type="EMBL" id="MCV2885389.1"/>
    </source>
</evidence>
<dbReference type="RefSeq" id="WP_263712672.1">
    <property type="nucleotide sequence ID" value="NZ_JAOWKX010000005.1"/>
</dbReference>
<dbReference type="NCBIfam" id="TIGR01409">
    <property type="entry name" value="TAT_signal_seq"/>
    <property type="match status" value="1"/>
</dbReference>
<dbReference type="Proteomes" id="UP001652504">
    <property type="component" value="Unassembled WGS sequence"/>
</dbReference>
<accession>A0ABT3A9M8</accession>
<dbReference type="PANTHER" id="PTHR47495">
    <property type="entry name" value="ALDEHYDE DEHYDROGENASE"/>
    <property type="match status" value="1"/>
</dbReference>
<evidence type="ECO:0000313" key="4">
    <source>
        <dbReference type="Proteomes" id="UP001652504"/>
    </source>
</evidence>
<name>A0ABT3A9M8_9ALTE</name>
<comment type="caution">
    <text evidence="3">The sequence shown here is derived from an EMBL/GenBank/DDBJ whole genome shotgun (WGS) entry which is preliminary data.</text>
</comment>
<dbReference type="InterPro" id="IPR046867">
    <property type="entry name" value="AldOxase/xan_DH_MoCoBD2"/>
</dbReference>
<dbReference type="InterPro" id="IPR008274">
    <property type="entry name" value="AldOxase/xan_DH_MoCoBD1"/>
</dbReference>
<dbReference type="InterPro" id="IPR000674">
    <property type="entry name" value="Ald_Oxase/Xan_DH_a/b"/>
</dbReference>
<dbReference type="InterPro" id="IPR006311">
    <property type="entry name" value="TAT_signal"/>
</dbReference>
<feature type="domain" description="Aldehyde oxidase/xanthine dehydrogenase a/b hammerhead" evidence="2">
    <location>
        <begin position="206"/>
        <end position="295"/>
    </location>
</feature>
<reference evidence="3 4" key="1">
    <citation type="submission" date="2022-10" db="EMBL/GenBank/DDBJ databases">
        <title>Aestuariibacter sp. AA17 isolated from Montipora capitata coral fragment.</title>
        <authorList>
            <person name="Emsley S.A."/>
            <person name="Pfannmuller K.M."/>
            <person name="Loughran R.M."/>
            <person name="Shlafstein M."/>
            <person name="Papke E."/>
            <person name="Saw J.H."/>
            <person name="Ushijima B."/>
            <person name="Videau P."/>
        </authorList>
    </citation>
    <scope>NUCLEOTIDE SEQUENCE [LARGE SCALE GENOMIC DNA]</scope>
    <source>
        <strain evidence="3 4">AA17</strain>
    </source>
</reference>
<organism evidence="3 4">
    <name type="scientific">Fluctibacter corallii</name>
    <dbReference type="NCBI Taxonomy" id="2984329"/>
    <lineage>
        <taxon>Bacteria</taxon>
        <taxon>Pseudomonadati</taxon>
        <taxon>Pseudomonadota</taxon>
        <taxon>Gammaproteobacteria</taxon>
        <taxon>Alteromonadales</taxon>
        <taxon>Alteromonadaceae</taxon>
        <taxon>Fluctibacter</taxon>
    </lineage>
</organism>
<protein>
    <submittedName>
        <fullName evidence="3">Molybdopterin-dependent oxidoreductase</fullName>
    </submittedName>
</protein>
<dbReference type="Gene3D" id="3.90.1170.50">
    <property type="entry name" value="Aldehyde oxidase/xanthine dehydrogenase, a/b hammerhead"/>
    <property type="match status" value="1"/>
</dbReference>
<dbReference type="PROSITE" id="PS51318">
    <property type="entry name" value="TAT"/>
    <property type="match status" value="1"/>
</dbReference>
<gene>
    <name evidence="3" type="ORF">OE749_11855</name>
</gene>
<dbReference type="Pfam" id="PF20256">
    <property type="entry name" value="MoCoBD_2"/>
    <property type="match status" value="2"/>
</dbReference>
<keyword evidence="4" id="KW-1185">Reference proteome</keyword>
<dbReference type="InterPro" id="IPR037165">
    <property type="entry name" value="AldOxase/xan_DH_Mopterin-bd_sf"/>
</dbReference>